<accession>A0A0F9BWS4</accession>
<evidence type="ECO:0000313" key="1">
    <source>
        <dbReference type="EMBL" id="KKL26379.1"/>
    </source>
</evidence>
<organism evidence="1">
    <name type="scientific">marine sediment metagenome</name>
    <dbReference type="NCBI Taxonomy" id="412755"/>
    <lineage>
        <taxon>unclassified sequences</taxon>
        <taxon>metagenomes</taxon>
        <taxon>ecological metagenomes</taxon>
    </lineage>
</organism>
<gene>
    <name evidence="1" type="ORF">LCGC14_2395870</name>
</gene>
<sequence>MRICKNVDCGKEFEPNIGKQLFCSKKCTKYFHNRTEISKEIVKKCKTRWLKTEKGRESTRKKIKRYRATENGKKVMRRNAREYRKANPLKIRVRNLANKKLIKGNCIICGVNAEKHHPDYLKPLEIIYLCFVHHRELHNARII</sequence>
<comment type="caution">
    <text evidence="1">The sequence shown here is derived from an EMBL/GenBank/DDBJ whole genome shotgun (WGS) entry which is preliminary data.</text>
</comment>
<proteinExistence type="predicted"/>
<reference evidence="1" key="1">
    <citation type="journal article" date="2015" name="Nature">
        <title>Complex archaea that bridge the gap between prokaryotes and eukaryotes.</title>
        <authorList>
            <person name="Spang A."/>
            <person name="Saw J.H."/>
            <person name="Jorgensen S.L."/>
            <person name="Zaremba-Niedzwiedzka K."/>
            <person name="Martijn J."/>
            <person name="Lind A.E."/>
            <person name="van Eijk R."/>
            <person name="Schleper C."/>
            <person name="Guy L."/>
            <person name="Ettema T.J."/>
        </authorList>
    </citation>
    <scope>NUCLEOTIDE SEQUENCE</scope>
</reference>
<protein>
    <recommendedName>
        <fullName evidence="2">TRASH domain-containing protein</fullName>
    </recommendedName>
</protein>
<dbReference type="EMBL" id="LAZR01035858">
    <property type="protein sequence ID" value="KKL26379.1"/>
    <property type="molecule type" value="Genomic_DNA"/>
</dbReference>
<evidence type="ECO:0008006" key="2">
    <source>
        <dbReference type="Google" id="ProtNLM"/>
    </source>
</evidence>
<dbReference type="AlphaFoldDB" id="A0A0F9BWS4"/>
<name>A0A0F9BWS4_9ZZZZ</name>